<accession>A0A1X0S429</accession>
<proteinExistence type="predicted"/>
<feature type="transmembrane region" description="Helical" evidence="1">
    <location>
        <begin position="51"/>
        <end position="70"/>
    </location>
</feature>
<keyword evidence="1" id="KW-1133">Transmembrane helix</keyword>
<evidence type="ECO:0000256" key="1">
    <source>
        <dbReference type="SAM" id="Phobius"/>
    </source>
</evidence>
<keyword evidence="1" id="KW-0472">Membrane</keyword>
<organism evidence="2 3">
    <name type="scientific">Rhizopus microsporus</name>
    <dbReference type="NCBI Taxonomy" id="58291"/>
    <lineage>
        <taxon>Eukaryota</taxon>
        <taxon>Fungi</taxon>
        <taxon>Fungi incertae sedis</taxon>
        <taxon>Mucoromycota</taxon>
        <taxon>Mucoromycotina</taxon>
        <taxon>Mucoromycetes</taxon>
        <taxon>Mucorales</taxon>
        <taxon>Mucorineae</taxon>
        <taxon>Rhizopodaceae</taxon>
        <taxon>Rhizopus</taxon>
    </lineage>
</organism>
<feature type="transmembrane region" description="Helical" evidence="1">
    <location>
        <begin position="16"/>
        <end position="39"/>
    </location>
</feature>
<reference evidence="2 3" key="1">
    <citation type="journal article" date="2016" name="Proc. Natl. Acad. Sci. U.S.A.">
        <title>Lipid metabolic changes in an early divergent fungus govern the establishment of a mutualistic symbiosis with endobacteria.</title>
        <authorList>
            <person name="Lastovetsky O.A."/>
            <person name="Gaspar M.L."/>
            <person name="Mondo S.J."/>
            <person name="LaButti K.M."/>
            <person name="Sandor L."/>
            <person name="Grigoriev I.V."/>
            <person name="Henry S.A."/>
            <person name="Pawlowska T.E."/>
        </authorList>
    </citation>
    <scope>NUCLEOTIDE SEQUENCE [LARGE SCALE GENOMIC DNA]</scope>
    <source>
        <strain evidence="2 3">ATCC 11559</strain>
    </source>
</reference>
<dbReference type="EMBL" id="KV921317">
    <property type="protein sequence ID" value="ORE19053.1"/>
    <property type="molecule type" value="Genomic_DNA"/>
</dbReference>
<dbReference type="Proteomes" id="UP000242381">
    <property type="component" value="Unassembled WGS sequence"/>
</dbReference>
<name>A0A1X0S429_RHIZD</name>
<sequence>MSFTWLYLRCMPCRSLAVILPCFLHAMAVISFPLLIPSFSMRNPEWFKSTYCFSLSLSLSLSFYLSVFLFI</sequence>
<evidence type="ECO:0000313" key="2">
    <source>
        <dbReference type="EMBL" id="ORE19053.1"/>
    </source>
</evidence>
<gene>
    <name evidence="2" type="ORF">BCV71DRAFT_107039</name>
</gene>
<evidence type="ECO:0000313" key="3">
    <source>
        <dbReference type="Proteomes" id="UP000242381"/>
    </source>
</evidence>
<protein>
    <submittedName>
        <fullName evidence="2">Uncharacterized protein</fullName>
    </submittedName>
</protein>
<keyword evidence="1" id="KW-0812">Transmembrane</keyword>
<dbReference type="AlphaFoldDB" id="A0A1X0S429"/>